<dbReference type="AlphaFoldDB" id="J3MK00"/>
<feature type="transmembrane region" description="Helical" evidence="3">
    <location>
        <begin position="51"/>
        <end position="73"/>
    </location>
</feature>
<reference evidence="4" key="1">
    <citation type="journal article" date="2013" name="Nat. Commun.">
        <title>Whole-genome sequencing of Oryza brachyantha reveals mechanisms underlying Oryza genome evolution.</title>
        <authorList>
            <person name="Chen J."/>
            <person name="Huang Q."/>
            <person name="Gao D."/>
            <person name="Wang J."/>
            <person name="Lang Y."/>
            <person name="Liu T."/>
            <person name="Li B."/>
            <person name="Bai Z."/>
            <person name="Luis Goicoechea J."/>
            <person name="Liang C."/>
            <person name="Chen C."/>
            <person name="Zhang W."/>
            <person name="Sun S."/>
            <person name="Liao Y."/>
            <person name="Zhang X."/>
            <person name="Yang L."/>
            <person name="Song C."/>
            <person name="Wang M."/>
            <person name="Shi J."/>
            <person name="Liu G."/>
            <person name="Liu J."/>
            <person name="Zhou H."/>
            <person name="Zhou W."/>
            <person name="Yu Q."/>
            <person name="An N."/>
            <person name="Chen Y."/>
            <person name="Cai Q."/>
            <person name="Wang B."/>
            <person name="Liu B."/>
            <person name="Min J."/>
            <person name="Huang Y."/>
            <person name="Wu H."/>
            <person name="Li Z."/>
            <person name="Zhang Y."/>
            <person name="Yin Y."/>
            <person name="Song W."/>
            <person name="Jiang J."/>
            <person name="Jackson S.A."/>
            <person name="Wing R.A."/>
            <person name="Wang J."/>
            <person name="Chen M."/>
        </authorList>
    </citation>
    <scope>NUCLEOTIDE SEQUENCE [LARGE SCALE GENOMIC DNA]</scope>
    <source>
        <strain evidence="4">cv. IRGC 101232</strain>
    </source>
</reference>
<feature type="region of interest" description="Disordered" evidence="2">
    <location>
        <begin position="84"/>
        <end position="114"/>
    </location>
</feature>
<evidence type="ECO:0000256" key="1">
    <source>
        <dbReference type="SAM" id="Coils"/>
    </source>
</evidence>
<accession>J3MK00</accession>
<dbReference type="EnsemblPlants" id="OB07G17320.1">
    <property type="protein sequence ID" value="OB07G17320.1"/>
    <property type="gene ID" value="OB07G17320"/>
</dbReference>
<evidence type="ECO:0000313" key="4">
    <source>
        <dbReference type="EnsemblPlants" id="OB07G17320.1"/>
    </source>
</evidence>
<evidence type="ECO:0000313" key="5">
    <source>
        <dbReference type="Proteomes" id="UP000006038"/>
    </source>
</evidence>
<dbReference type="Proteomes" id="UP000006038">
    <property type="component" value="Chromosome 7"/>
</dbReference>
<evidence type="ECO:0000256" key="3">
    <source>
        <dbReference type="SAM" id="Phobius"/>
    </source>
</evidence>
<name>J3MK00_ORYBR</name>
<sequence>MTRSLVSLDGGVLPPSCIMSDKFMGLARKLISMPSGQAMAALGGDRPSLVYLYHLVFFLSYMTVGLILPFSIFSTFLSRSPETGQQGIGGGQMHLNRCGASGPDRTRSAQGDHGSGVYSACHGWGLGQKPDSPRPASAGDLMQMSVEERIIVATVAMKGATGELTEERITTEVTTLVLERAVVHHTIAVEAAREMEQCLQALEKQTRSLKAREARLEERDRTLEAREVTLVEHKEGACGEVRETTRAIVVCFEGMSPYFDLGVDSDDVDDKSGAMMDGDDDDDTANALGTLGVVGNDGWS</sequence>
<dbReference type="Gramene" id="OB07G17320.1">
    <property type="protein sequence ID" value="OB07G17320.1"/>
    <property type="gene ID" value="OB07G17320"/>
</dbReference>
<reference evidence="4" key="2">
    <citation type="submission" date="2013-04" db="UniProtKB">
        <authorList>
            <consortium name="EnsemblPlants"/>
        </authorList>
    </citation>
    <scope>IDENTIFICATION</scope>
</reference>
<keyword evidence="5" id="KW-1185">Reference proteome</keyword>
<dbReference type="HOGENOM" id="CLU_928655_0_0_1"/>
<feature type="coiled-coil region" evidence="1">
    <location>
        <begin position="192"/>
        <end position="219"/>
    </location>
</feature>
<keyword evidence="3" id="KW-0472">Membrane</keyword>
<keyword evidence="1" id="KW-0175">Coiled coil</keyword>
<protein>
    <submittedName>
        <fullName evidence="4">Uncharacterized protein</fullName>
    </submittedName>
</protein>
<organism evidence="4">
    <name type="scientific">Oryza brachyantha</name>
    <name type="common">malo sina</name>
    <dbReference type="NCBI Taxonomy" id="4533"/>
    <lineage>
        <taxon>Eukaryota</taxon>
        <taxon>Viridiplantae</taxon>
        <taxon>Streptophyta</taxon>
        <taxon>Embryophyta</taxon>
        <taxon>Tracheophyta</taxon>
        <taxon>Spermatophyta</taxon>
        <taxon>Magnoliopsida</taxon>
        <taxon>Liliopsida</taxon>
        <taxon>Poales</taxon>
        <taxon>Poaceae</taxon>
        <taxon>BOP clade</taxon>
        <taxon>Oryzoideae</taxon>
        <taxon>Oryzeae</taxon>
        <taxon>Oryzinae</taxon>
        <taxon>Oryza</taxon>
    </lineage>
</organism>
<evidence type="ECO:0000256" key="2">
    <source>
        <dbReference type="SAM" id="MobiDB-lite"/>
    </source>
</evidence>
<keyword evidence="3" id="KW-0812">Transmembrane</keyword>
<keyword evidence="3" id="KW-1133">Transmembrane helix</keyword>
<proteinExistence type="predicted"/>